<comment type="caution">
    <text evidence="1">The sequence shown here is derived from an EMBL/GenBank/DDBJ whole genome shotgun (WGS) entry which is preliminary data.</text>
</comment>
<keyword evidence="2" id="KW-1185">Reference proteome</keyword>
<evidence type="ECO:0000313" key="1">
    <source>
        <dbReference type="EMBL" id="GII36028.1"/>
    </source>
</evidence>
<accession>A0A8J3U081</accession>
<gene>
    <name evidence="1" type="ORF">Pph01_10310</name>
</gene>
<reference evidence="1 2" key="1">
    <citation type="submission" date="2021-01" db="EMBL/GenBank/DDBJ databases">
        <title>Whole genome shotgun sequence of Planotetraspora phitsanulokensis NBRC 104273.</title>
        <authorList>
            <person name="Komaki H."/>
            <person name="Tamura T."/>
        </authorList>
    </citation>
    <scope>NUCLEOTIDE SEQUENCE [LARGE SCALE GENOMIC DNA]</scope>
    <source>
        <strain evidence="1 2">NBRC 104273</strain>
    </source>
</reference>
<dbReference type="EMBL" id="BOOP01000003">
    <property type="protein sequence ID" value="GII36028.1"/>
    <property type="molecule type" value="Genomic_DNA"/>
</dbReference>
<protein>
    <submittedName>
        <fullName evidence="1">Uncharacterized protein</fullName>
    </submittedName>
</protein>
<evidence type="ECO:0000313" key="2">
    <source>
        <dbReference type="Proteomes" id="UP000622547"/>
    </source>
</evidence>
<organism evidence="1 2">
    <name type="scientific">Planotetraspora phitsanulokensis</name>
    <dbReference type="NCBI Taxonomy" id="575192"/>
    <lineage>
        <taxon>Bacteria</taxon>
        <taxon>Bacillati</taxon>
        <taxon>Actinomycetota</taxon>
        <taxon>Actinomycetes</taxon>
        <taxon>Streptosporangiales</taxon>
        <taxon>Streptosporangiaceae</taxon>
        <taxon>Planotetraspora</taxon>
    </lineage>
</organism>
<dbReference type="AlphaFoldDB" id="A0A8J3U081"/>
<dbReference type="Proteomes" id="UP000622547">
    <property type="component" value="Unassembled WGS sequence"/>
</dbReference>
<name>A0A8J3U081_9ACTN</name>
<sequence length="60" mass="6764">MARLARTLRATKLSESQVDLMGRSWIEARRHLGPNPRVGYKIKLKIDINDVNVTIDTSAS</sequence>
<proteinExistence type="predicted"/>